<accession>A0A2H4P7C5</accession>
<feature type="transmembrane region" description="Helical" evidence="1">
    <location>
        <begin position="29"/>
        <end position="50"/>
    </location>
</feature>
<dbReference type="Proteomes" id="UP000241592">
    <property type="component" value="Segment"/>
</dbReference>
<organism evidence="2 3">
    <name type="scientific">Pseudomonas phage nickie</name>
    <dbReference type="NCBI Taxonomy" id="2048977"/>
    <lineage>
        <taxon>Viruses</taxon>
        <taxon>Duplodnaviria</taxon>
        <taxon>Heunggongvirae</taxon>
        <taxon>Uroviricota</taxon>
        <taxon>Caudoviricetes</taxon>
        <taxon>Nickievirus</taxon>
        <taxon>Nickievirus nickie</taxon>
    </lineage>
</organism>
<keyword evidence="1" id="KW-1133">Transmembrane helix</keyword>
<reference evidence="2 3" key="1">
    <citation type="submission" date="2017-09" db="EMBL/GenBank/DDBJ databases">
        <authorList>
            <person name="Ehlers B."/>
            <person name="Leendertz F.H."/>
        </authorList>
    </citation>
    <scope>NUCLEOTIDE SEQUENCE [LARGE SCALE GENOMIC DNA]</scope>
</reference>
<keyword evidence="1" id="KW-0812">Transmembrane</keyword>
<dbReference type="EMBL" id="MG018927">
    <property type="protein sequence ID" value="ATW58094.1"/>
    <property type="molecule type" value="Genomic_DNA"/>
</dbReference>
<sequence>MAWIIDRLRAVMIILVVFGIVLLDSVSRIISMCVDGFLALVLVALVWPMLKKATAKQ</sequence>
<dbReference type="InterPro" id="IPR025169">
    <property type="entry name" value="DUF3927"/>
</dbReference>
<keyword evidence="1" id="KW-0472">Membrane</keyword>
<evidence type="ECO:0000313" key="2">
    <source>
        <dbReference type="EMBL" id="ATW58094.1"/>
    </source>
</evidence>
<gene>
    <name evidence="2" type="ORF">CNR34_00162</name>
</gene>
<evidence type="ECO:0000256" key="1">
    <source>
        <dbReference type="SAM" id="Phobius"/>
    </source>
</evidence>
<name>A0A2H4P7C5_9CAUD</name>
<proteinExistence type="predicted"/>
<evidence type="ECO:0000313" key="3">
    <source>
        <dbReference type="Proteomes" id="UP000241592"/>
    </source>
</evidence>
<evidence type="ECO:0008006" key="4">
    <source>
        <dbReference type="Google" id="ProtNLM"/>
    </source>
</evidence>
<protein>
    <recommendedName>
        <fullName evidence="4">DUF3927 domain-containing protein</fullName>
    </recommendedName>
</protein>
<feature type="transmembrane region" description="Helical" evidence="1">
    <location>
        <begin position="7"/>
        <end position="23"/>
    </location>
</feature>
<keyword evidence="3" id="KW-1185">Reference proteome</keyword>
<dbReference type="Pfam" id="PF13064">
    <property type="entry name" value="DUF3927"/>
    <property type="match status" value="1"/>
</dbReference>